<dbReference type="PANTHER" id="PTHR11712:SF320">
    <property type="entry name" value="BETA-KETOACYL SYNTHASE"/>
    <property type="match status" value="1"/>
</dbReference>
<keyword evidence="6" id="KW-1185">Reference proteome</keyword>
<dbReference type="GO" id="GO:0006633">
    <property type="term" value="P:fatty acid biosynthetic process"/>
    <property type="evidence" value="ECO:0007669"/>
    <property type="project" value="TreeGrafter"/>
</dbReference>
<gene>
    <name evidence="5" type="ORF">DZ858_05795</name>
</gene>
<keyword evidence="2 3" id="KW-0808">Transferase</keyword>
<dbReference type="PANTHER" id="PTHR11712">
    <property type="entry name" value="POLYKETIDE SYNTHASE-RELATED"/>
    <property type="match status" value="1"/>
</dbReference>
<reference evidence="5 6" key="1">
    <citation type="journal article" date="2007" name="Int. J. Syst. Evol. Microbiol.">
        <title>Marixanthomonas ophiurae gen. nov., sp. nov., a marine bacterium of the family Flavobacteriaceae isolated from a deep-sea brittle star.</title>
        <authorList>
            <person name="Romanenko L.A."/>
            <person name="Uchino M."/>
            <person name="Frolova G.M."/>
            <person name="Mikhailov V.V."/>
        </authorList>
    </citation>
    <scope>NUCLEOTIDE SEQUENCE [LARGE SCALE GENOMIC DNA]</scope>
    <source>
        <strain evidence="5 6">KMM 3046</strain>
    </source>
</reference>
<dbReference type="EMBL" id="QVID01000001">
    <property type="protein sequence ID" value="RFN59572.1"/>
    <property type="molecule type" value="Genomic_DNA"/>
</dbReference>
<organism evidence="5 6">
    <name type="scientific">Marixanthomonas ophiurae</name>
    <dbReference type="NCBI Taxonomy" id="387659"/>
    <lineage>
        <taxon>Bacteria</taxon>
        <taxon>Pseudomonadati</taxon>
        <taxon>Bacteroidota</taxon>
        <taxon>Flavobacteriia</taxon>
        <taxon>Flavobacteriales</taxon>
        <taxon>Flavobacteriaceae</taxon>
        <taxon>Marixanthomonas</taxon>
    </lineage>
</organism>
<evidence type="ECO:0000313" key="6">
    <source>
        <dbReference type="Proteomes" id="UP000261082"/>
    </source>
</evidence>
<dbReference type="OrthoDB" id="9808669at2"/>
<evidence type="ECO:0000256" key="2">
    <source>
        <dbReference type="ARBA" id="ARBA00022679"/>
    </source>
</evidence>
<comment type="caution">
    <text evidence="5">The sequence shown here is derived from an EMBL/GenBank/DDBJ whole genome shotgun (WGS) entry which is preliminary data.</text>
</comment>
<dbReference type="Pfam" id="PF02801">
    <property type="entry name" value="Ketoacyl-synt_C"/>
    <property type="match status" value="1"/>
</dbReference>
<dbReference type="GO" id="GO:0005829">
    <property type="term" value="C:cytosol"/>
    <property type="evidence" value="ECO:0007669"/>
    <property type="project" value="TreeGrafter"/>
</dbReference>
<dbReference type="AlphaFoldDB" id="A0A3E1QBQ9"/>
<evidence type="ECO:0000256" key="1">
    <source>
        <dbReference type="ARBA" id="ARBA00008467"/>
    </source>
</evidence>
<sequence length="383" mass="41058">MQKPVYIQEASLITPLGFSVSENVSAIEKEQSGIQEQHCTDILDTPFYAAMIASEKIDAAFEKLGDPSKFMKLEKMMLLSVAETVEKSKLHISEKTALIIATTKGSIDALDPDNSFSEERAYLPVLGKKIQSFFGFKEEPIVVSNACVSGILAVAVAKRLIQNNVCENAVVVAGDLVSKFTVTGFNTFQALSDGPCKPYSKYRNGISIGEAAASVVVSSEKNKNTIIEVVGDGSCNDANHISGPSRTGEGLLKSIQSAMKEAKISANNIDLISAHGTATIYNDEMEAIAFNRANLQQVPLHSLKGYYGHTLGASGLVEAIVGFEAMKQNKLFTSLGYDESGTSKPLNIIQKVENCTVNTFLKTASGFGGSNAAVLFKKVAFEQ</sequence>
<protein>
    <submittedName>
        <fullName evidence="5">Beta-ketoacyl synthase</fullName>
    </submittedName>
</protein>
<dbReference type="SMART" id="SM00825">
    <property type="entry name" value="PKS_KS"/>
    <property type="match status" value="1"/>
</dbReference>
<accession>A0A3E1QBQ9</accession>
<name>A0A3E1QBQ9_9FLAO</name>
<dbReference type="InterPro" id="IPR016039">
    <property type="entry name" value="Thiolase-like"/>
</dbReference>
<dbReference type="GO" id="GO:0004315">
    <property type="term" value="F:3-oxoacyl-[acyl-carrier-protein] synthase activity"/>
    <property type="evidence" value="ECO:0007669"/>
    <property type="project" value="TreeGrafter"/>
</dbReference>
<dbReference type="Gene3D" id="3.40.47.10">
    <property type="match status" value="1"/>
</dbReference>
<feature type="domain" description="Ketosynthase family 3 (KS3)" evidence="4">
    <location>
        <begin position="1"/>
        <end position="378"/>
    </location>
</feature>
<dbReference type="Proteomes" id="UP000261082">
    <property type="component" value="Unassembled WGS sequence"/>
</dbReference>
<evidence type="ECO:0000313" key="5">
    <source>
        <dbReference type="EMBL" id="RFN59572.1"/>
    </source>
</evidence>
<dbReference type="Pfam" id="PF00109">
    <property type="entry name" value="ketoacyl-synt"/>
    <property type="match status" value="1"/>
</dbReference>
<dbReference type="InterPro" id="IPR000794">
    <property type="entry name" value="Beta-ketoacyl_synthase"/>
</dbReference>
<dbReference type="InterPro" id="IPR014031">
    <property type="entry name" value="Ketoacyl_synth_C"/>
</dbReference>
<dbReference type="InterPro" id="IPR014030">
    <property type="entry name" value="Ketoacyl_synth_N"/>
</dbReference>
<comment type="similarity">
    <text evidence="1 3">Belongs to the thiolase-like superfamily. Beta-ketoacyl-ACP synthases family.</text>
</comment>
<evidence type="ECO:0000259" key="4">
    <source>
        <dbReference type="PROSITE" id="PS52004"/>
    </source>
</evidence>
<evidence type="ECO:0000256" key="3">
    <source>
        <dbReference type="RuleBase" id="RU003694"/>
    </source>
</evidence>
<dbReference type="PROSITE" id="PS52004">
    <property type="entry name" value="KS3_2"/>
    <property type="match status" value="1"/>
</dbReference>
<dbReference type="SUPFAM" id="SSF53901">
    <property type="entry name" value="Thiolase-like"/>
    <property type="match status" value="1"/>
</dbReference>
<dbReference type="RefSeq" id="WP_117158634.1">
    <property type="nucleotide sequence ID" value="NZ_QVID01000001.1"/>
</dbReference>
<proteinExistence type="inferred from homology"/>
<dbReference type="InterPro" id="IPR020841">
    <property type="entry name" value="PKS_Beta-ketoAc_synthase_dom"/>
</dbReference>